<evidence type="ECO:0000256" key="9">
    <source>
        <dbReference type="ARBA" id="ARBA00030390"/>
    </source>
</evidence>
<reference evidence="13" key="1">
    <citation type="submission" date="2019-10" db="EMBL/GenBank/DDBJ databases">
        <title>The sequence and de novo assembly of the wild yak genome.</title>
        <authorList>
            <person name="Liu Y."/>
        </authorList>
    </citation>
    <scope>NUCLEOTIDE SEQUENCE [LARGE SCALE GENOMIC DNA]</scope>
    <source>
        <strain evidence="13">WY2019</strain>
    </source>
</reference>
<dbReference type="Gene3D" id="3.90.1680.10">
    <property type="entry name" value="SOS response associated peptidase-like"/>
    <property type="match status" value="1"/>
</dbReference>
<dbReference type="EMBL" id="VBQZ03000143">
    <property type="protein sequence ID" value="MXQ95702.1"/>
    <property type="molecule type" value="Genomic_DNA"/>
</dbReference>
<accession>A0A6B0S1C3</accession>
<evidence type="ECO:0000256" key="7">
    <source>
        <dbReference type="ARBA" id="ARBA00023125"/>
    </source>
</evidence>
<keyword evidence="5 12" id="KW-0378">Hydrolase</keyword>
<dbReference type="GO" id="GO:0003697">
    <property type="term" value="F:single-stranded DNA binding"/>
    <property type="evidence" value="ECO:0007669"/>
    <property type="project" value="InterPro"/>
</dbReference>
<comment type="similarity">
    <text evidence="1 12">Belongs to the SOS response-associated peptidase family.</text>
</comment>
<keyword evidence="8" id="KW-0456">Lyase</keyword>
<dbReference type="Pfam" id="PF02586">
    <property type="entry name" value="SRAP"/>
    <property type="match status" value="1"/>
</dbReference>
<dbReference type="AlphaFoldDB" id="A0A6B0S1C3"/>
<evidence type="ECO:0000256" key="10">
    <source>
        <dbReference type="ARBA" id="ARBA00030898"/>
    </source>
</evidence>
<evidence type="ECO:0000256" key="11">
    <source>
        <dbReference type="ARBA" id="ARBA00031130"/>
    </source>
</evidence>
<comment type="function">
    <text evidence="12">Sensor of abasic sites in single-stranded DNA (ssDNA) required to preserve genome integrity by promoting error-free repair of abasic sites. Acts as an enzyme that recognizes and binds abasic sites in ssDNA at replication forks and chemically modifies the lesion by forming a covalent cross-link with DNA: forms a stable thiazolidine linkage between a ring-opened abasic site and the alpha-amino and sulfhydryl substituents of its N-terminal catalytic cysteine residue. The HMCES DNA-protein cross-link is then either reversed or degraded. HMCES is able to catalyze the reversal of its thiazolidine cross-link and cycle between a cross-link and a non-cross-linked state depending on DNA context: mediates self-reversal of the thiazolidine cross-link in double stranded DNA, allowing APEX1 to initiate downstream repair of abasic sites. The HMCES DNA-protein cross-link can also be degraded by the SPRTN metalloprotease following unfolding by the BRIP1/FANCJ helicase. Acts as a protease: mediates autocatalytic processing of its N-terminal methionine in order to expose the catalytic cysteine.</text>
</comment>
<gene>
    <name evidence="13" type="ORF">E5288_WYG018238</name>
</gene>
<keyword evidence="4" id="KW-0227">DNA damage</keyword>
<dbReference type="SUPFAM" id="SSF143081">
    <property type="entry name" value="BB1717-like"/>
    <property type="match status" value="1"/>
</dbReference>
<comment type="caution">
    <text evidence="13">The sequence shown here is derived from an EMBL/GenBank/DDBJ whole genome shotgun (WGS) entry which is preliminary data.</text>
</comment>
<dbReference type="InterPro" id="IPR036590">
    <property type="entry name" value="SRAP-like"/>
</dbReference>
<evidence type="ECO:0000256" key="6">
    <source>
        <dbReference type="ARBA" id="ARBA00023124"/>
    </source>
</evidence>
<dbReference type="GO" id="GO:0008233">
    <property type="term" value="F:peptidase activity"/>
    <property type="evidence" value="ECO:0007669"/>
    <property type="project" value="UniProtKB-KW"/>
</dbReference>
<proteinExistence type="inferred from homology"/>
<keyword evidence="14" id="KW-1185">Reference proteome</keyword>
<evidence type="ECO:0000256" key="3">
    <source>
        <dbReference type="ARBA" id="ARBA00022670"/>
    </source>
</evidence>
<evidence type="ECO:0000256" key="2">
    <source>
        <dbReference type="ARBA" id="ARBA00015888"/>
    </source>
</evidence>
<evidence type="ECO:0000256" key="8">
    <source>
        <dbReference type="ARBA" id="ARBA00023239"/>
    </source>
</evidence>
<dbReference type="PANTHER" id="PTHR13604">
    <property type="entry name" value="DC12-RELATED"/>
    <property type="match status" value="1"/>
</dbReference>
<evidence type="ECO:0000256" key="4">
    <source>
        <dbReference type="ARBA" id="ARBA00022763"/>
    </source>
</evidence>
<keyword evidence="3 12" id="KW-0645">Protease</keyword>
<organism evidence="13 14">
    <name type="scientific">Bos mutus</name>
    <name type="common">wild yak</name>
    <dbReference type="NCBI Taxonomy" id="72004"/>
    <lineage>
        <taxon>Eukaryota</taxon>
        <taxon>Metazoa</taxon>
        <taxon>Chordata</taxon>
        <taxon>Craniata</taxon>
        <taxon>Vertebrata</taxon>
        <taxon>Euteleostomi</taxon>
        <taxon>Mammalia</taxon>
        <taxon>Eutheria</taxon>
        <taxon>Laurasiatheria</taxon>
        <taxon>Artiodactyla</taxon>
        <taxon>Ruminantia</taxon>
        <taxon>Pecora</taxon>
        <taxon>Bovidae</taxon>
        <taxon>Bovinae</taxon>
        <taxon>Bos</taxon>
    </lineage>
</organism>
<keyword evidence="7" id="KW-0238">DNA-binding</keyword>
<evidence type="ECO:0000256" key="1">
    <source>
        <dbReference type="ARBA" id="ARBA00008136"/>
    </source>
</evidence>
<name>A0A6B0S1C3_9CETA</name>
<keyword evidence="6" id="KW-0190">Covalent protein-DNA linkage</keyword>
<dbReference type="EC" id="3.4.-.-" evidence="12"/>
<dbReference type="GO" id="GO:0106300">
    <property type="term" value="P:protein-DNA covalent cross-linking repair"/>
    <property type="evidence" value="ECO:0007669"/>
    <property type="project" value="InterPro"/>
</dbReference>
<dbReference type="GO" id="GO:0016829">
    <property type="term" value="F:lyase activity"/>
    <property type="evidence" value="ECO:0007669"/>
    <property type="project" value="UniProtKB-KW"/>
</dbReference>
<evidence type="ECO:0000313" key="13">
    <source>
        <dbReference type="EMBL" id="MXQ95702.1"/>
    </source>
</evidence>
<dbReference type="GO" id="GO:0006508">
    <property type="term" value="P:proteolysis"/>
    <property type="evidence" value="ECO:0007669"/>
    <property type="project" value="UniProtKB-KW"/>
</dbReference>
<dbReference type="InterPro" id="IPR003738">
    <property type="entry name" value="SRAP"/>
</dbReference>
<dbReference type="Proteomes" id="UP000322234">
    <property type="component" value="Unassembled WGS sequence"/>
</dbReference>
<evidence type="ECO:0000313" key="14">
    <source>
        <dbReference type="Proteomes" id="UP000322234"/>
    </source>
</evidence>
<sequence length="280" mass="32469">MCGRTSCHLPREVLARACAYRDRQGHQRLPEWRDPDRYCPSYNKSPRSSNPVLLSRLHLEKDADSSERIIAPMRWGLVPYWFREADLSKLQINTSNCRSDTIMEKRSFKVPLVKGRRCVVLADGFYEWQRRQATNHRQPYFIYFPQVKPEKSEQVGAVASPEDWEKVWDNWRPLTMAGIFDCWEPPAGGDCLYSYSIITVDSCKVLNDIHNRQARPPRLRSEDSGQGLSSLGLNKQLPEFRVSACTDLESQKQSLIHKIQETTIQNSLFHETAKTTHKED</sequence>
<protein>
    <recommendedName>
        <fullName evidence="2 12">Abasic site processing protein HMCES</fullName>
        <shortName evidence="12">ES cell-specific 5hmC-binding protein</shortName>
        <ecNumber evidence="12">3.4.-.-</ecNumber>
    </recommendedName>
    <alternativeName>
        <fullName evidence="9 12">Embryonic stem cell-specific 5-hydroxymethylcytosine-binding protein</fullName>
    </alternativeName>
    <alternativeName>
        <fullName evidence="10 12">Peptidase HMCES</fullName>
    </alternativeName>
    <alternativeName>
        <fullName evidence="11 12">SRAP domain-containing protein 1</fullName>
    </alternativeName>
</protein>
<dbReference type="PANTHER" id="PTHR13604:SF0">
    <property type="entry name" value="ABASIC SITE PROCESSING PROTEIN HMCES"/>
    <property type="match status" value="1"/>
</dbReference>
<evidence type="ECO:0000256" key="5">
    <source>
        <dbReference type="ARBA" id="ARBA00022801"/>
    </source>
</evidence>
<evidence type="ECO:0000256" key="12">
    <source>
        <dbReference type="RuleBase" id="RU364100"/>
    </source>
</evidence>